<evidence type="ECO:0000256" key="7">
    <source>
        <dbReference type="RuleBase" id="RU079119"/>
    </source>
</evidence>
<feature type="transmembrane region" description="Helical" evidence="7">
    <location>
        <begin position="12"/>
        <end position="31"/>
    </location>
</feature>
<dbReference type="EMBL" id="JAATJU010020133">
    <property type="protein sequence ID" value="KAH0516554.1"/>
    <property type="molecule type" value="Genomic_DNA"/>
</dbReference>
<accession>A0A8J6GSZ0</accession>
<evidence type="ECO:0000313" key="10">
    <source>
        <dbReference type="Proteomes" id="UP000710432"/>
    </source>
</evidence>
<dbReference type="Pfam" id="PF01529">
    <property type="entry name" value="DHHC"/>
    <property type="match status" value="1"/>
</dbReference>
<evidence type="ECO:0000256" key="4">
    <source>
        <dbReference type="ARBA" id="ARBA00022989"/>
    </source>
</evidence>
<dbReference type="AlphaFoldDB" id="A0A8J6GSZ0"/>
<name>A0A8J6GSZ0_MICOH</name>
<comment type="caution">
    <text evidence="9">The sequence shown here is derived from an EMBL/GenBank/DDBJ whole genome shotgun (WGS) entry which is preliminary data.</text>
</comment>
<dbReference type="PROSITE" id="PS50156">
    <property type="entry name" value="SSD"/>
    <property type="match status" value="1"/>
</dbReference>
<dbReference type="InterPro" id="IPR039859">
    <property type="entry name" value="PFA4/ZDH16/20/ERF2-like"/>
</dbReference>
<comment type="domain">
    <text evidence="7">The DHHC domain is required for palmitoyltransferase activity.</text>
</comment>
<organism evidence="9 10">
    <name type="scientific">Microtus ochrogaster</name>
    <name type="common">Prairie vole</name>
    <dbReference type="NCBI Taxonomy" id="79684"/>
    <lineage>
        <taxon>Eukaryota</taxon>
        <taxon>Metazoa</taxon>
        <taxon>Chordata</taxon>
        <taxon>Craniata</taxon>
        <taxon>Vertebrata</taxon>
        <taxon>Euteleostomi</taxon>
        <taxon>Mammalia</taxon>
        <taxon>Eutheria</taxon>
        <taxon>Euarchontoglires</taxon>
        <taxon>Glires</taxon>
        <taxon>Rodentia</taxon>
        <taxon>Myomorpha</taxon>
        <taxon>Muroidea</taxon>
        <taxon>Cricetidae</taxon>
        <taxon>Arvicolinae</taxon>
        <taxon>Microtus</taxon>
    </lineage>
</organism>
<evidence type="ECO:0000256" key="6">
    <source>
        <dbReference type="ARBA" id="ARBA00023315"/>
    </source>
</evidence>
<proteinExistence type="inferred from homology"/>
<dbReference type="PROSITE" id="PS50216">
    <property type="entry name" value="DHHC"/>
    <property type="match status" value="1"/>
</dbReference>
<keyword evidence="3 7" id="KW-0812">Transmembrane</keyword>
<comment type="subcellular location">
    <subcellularLocation>
        <location evidence="1">Membrane</location>
        <topology evidence="1">Multi-pass membrane protein</topology>
    </subcellularLocation>
</comment>
<evidence type="ECO:0000259" key="8">
    <source>
        <dbReference type="PROSITE" id="PS50156"/>
    </source>
</evidence>
<evidence type="ECO:0000313" key="9">
    <source>
        <dbReference type="EMBL" id="KAH0516554.1"/>
    </source>
</evidence>
<dbReference type="PANTHER" id="PTHR12246">
    <property type="entry name" value="PALMITOYLTRANSFERASE ZDHHC16"/>
    <property type="match status" value="1"/>
</dbReference>
<dbReference type="GO" id="GO:0019706">
    <property type="term" value="F:protein-cysteine S-palmitoyltransferase activity"/>
    <property type="evidence" value="ECO:0007669"/>
    <property type="project" value="UniProtKB-EC"/>
</dbReference>
<evidence type="ECO:0000256" key="2">
    <source>
        <dbReference type="ARBA" id="ARBA00022679"/>
    </source>
</evidence>
<keyword evidence="5 7" id="KW-0472">Membrane</keyword>
<feature type="transmembrane region" description="Helical" evidence="7">
    <location>
        <begin position="126"/>
        <end position="157"/>
    </location>
</feature>
<keyword evidence="4 7" id="KW-1133">Transmembrane helix</keyword>
<dbReference type="EC" id="2.3.1.225" evidence="7"/>
<feature type="transmembrane region" description="Helical" evidence="7">
    <location>
        <begin position="43"/>
        <end position="62"/>
    </location>
</feature>
<dbReference type="InterPro" id="IPR001594">
    <property type="entry name" value="Palmitoyltrfase_DHHC"/>
</dbReference>
<evidence type="ECO:0000256" key="3">
    <source>
        <dbReference type="ARBA" id="ARBA00022692"/>
    </source>
</evidence>
<dbReference type="Proteomes" id="UP000710432">
    <property type="component" value="Unassembled WGS sequence"/>
</dbReference>
<evidence type="ECO:0000256" key="1">
    <source>
        <dbReference type="ARBA" id="ARBA00004141"/>
    </source>
</evidence>
<gene>
    <name evidence="9" type="ORF">LTLLF_124860</name>
</gene>
<reference evidence="9" key="1">
    <citation type="submission" date="2020-03" db="EMBL/GenBank/DDBJ databases">
        <title>Studies in the Genomics of Life Span.</title>
        <authorList>
            <person name="Glass D."/>
        </authorList>
    </citation>
    <scope>NUCLEOTIDE SEQUENCE</scope>
    <source>
        <strain evidence="9">LTLLF</strain>
        <tissue evidence="9">Muscle</tissue>
    </source>
</reference>
<keyword evidence="2 7" id="KW-0808">Transferase</keyword>
<evidence type="ECO:0000256" key="5">
    <source>
        <dbReference type="ARBA" id="ARBA00023136"/>
    </source>
</evidence>
<dbReference type="GO" id="GO:0016020">
    <property type="term" value="C:membrane"/>
    <property type="evidence" value="ECO:0007669"/>
    <property type="project" value="UniProtKB-SubCell"/>
</dbReference>
<dbReference type="InterPro" id="IPR000731">
    <property type="entry name" value="SSD"/>
</dbReference>
<feature type="transmembrane region" description="Helical" evidence="7">
    <location>
        <begin position="260"/>
        <end position="282"/>
    </location>
</feature>
<feature type="domain" description="SSD" evidence="8">
    <location>
        <begin position="112"/>
        <end position="154"/>
    </location>
</feature>
<comment type="similarity">
    <text evidence="7">Belongs to the DHHC palmitoyltransferase family.</text>
</comment>
<protein>
    <recommendedName>
        <fullName evidence="7">Palmitoyltransferase</fullName>
        <ecNumber evidence="7">2.3.1.225</ecNumber>
    </recommendedName>
</protein>
<comment type="catalytic activity">
    <reaction evidence="7">
        <text>L-cysteinyl-[protein] + hexadecanoyl-CoA = S-hexadecanoyl-L-cysteinyl-[protein] + CoA</text>
        <dbReference type="Rhea" id="RHEA:36683"/>
        <dbReference type="Rhea" id="RHEA-COMP:10131"/>
        <dbReference type="Rhea" id="RHEA-COMP:11032"/>
        <dbReference type="ChEBI" id="CHEBI:29950"/>
        <dbReference type="ChEBI" id="CHEBI:57287"/>
        <dbReference type="ChEBI" id="CHEBI:57379"/>
        <dbReference type="ChEBI" id="CHEBI:74151"/>
        <dbReference type="EC" id="2.3.1.225"/>
    </reaction>
</comment>
<sequence>MLALRLLNVVAPAYFLCISLVTFALQIFLFLPSMHEDPTGTPLFSPAVLHGALFLFLSANALGNYVLVIQNSPDDLGTCQGTSSQRPQYPPPSTHFCRVCSRVTLRHDHHCFFTGNCIGSRNMRNFILFCLYTSLACLYSMVAGVAYISAVLSISFAHPLAFLTLLPTSISQFFSGPEFFSSPQEPLRKTWGKELSHRLPGCRAEIATNLNFQLMSLSPRLAAESASAEVWVRGLGVKRSGVSLPAGAVLGSDMFVILMLYLWFAVGLACAGFCCHQLLLILRGQTRYQVRKGVAVRARPWRKNLQEVFGKRWLLGLLVPMFNVGTESSKQQDK</sequence>
<keyword evidence="6 7" id="KW-0012">Acyltransferase</keyword>